<feature type="domain" description="HRDC" evidence="7">
    <location>
        <begin position="208"/>
        <end position="289"/>
    </location>
</feature>
<dbReference type="Pfam" id="PF00570">
    <property type="entry name" value="HRDC"/>
    <property type="match status" value="1"/>
</dbReference>
<evidence type="ECO:0000256" key="4">
    <source>
        <dbReference type="ARBA" id="ARBA00022801"/>
    </source>
</evidence>
<dbReference type="InterPro" id="IPR044876">
    <property type="entry name" value="HRDC_dom_sf"/>
</dbReference>
<evidence type="ECO:0000259" key="7">
    <source>
        <dbReference type="PROSITE" id="PS50967"/>
    </source>
</evidence>
<comment type="caution">
    <text evidence="8">The sequence shown here is derived from an EMBL/GenBank/DDBJ whole genome shotgun (WGS) entry which is preliminary data.</text>
</comment>
<evidence type="ECO:0000256" key="5">
    <source>
        <dbReference type="ARBA" id="ARBA00022839"/>
    </source>
</evidence>
<dbReference type="CDD" id="cd06142">
    <property type="entry name" value="RNaseD_exo"/>
    <property type="match status" value="1"/>
</dbReference>
<dbReference type="NCBIfam" id="TIGR01388">
    <property type="entry name" value="rnd"/>
    <property type="match status" value="1"/>
</dbReference>
<dbReference type="Proteomes" id="UP001139104">
    <property type="component" value="Unassembled WGS sequence"/>
</dbReference>
<evidence type="ECO:0000313" key="9">
    <source>
        <dbReference type="Proteomes" id="UP001139104"/>
    </source>
</evidence>
<comment type="cofactor">
    <cofactor evidence="6">
        <name>a divalent metal cation</name>
        <dbReference type="ChEBI" id="CHEBI:60240"/>
    </cofactor>
</comment>
<accession>A0ABS9Z7P2</accession>
<proteinExistence type="inferred from homology"/>
<dbReference type="PANTHER" id="PTHR47649">
    <property type="entry name" value="RIBONUCLEASE D"/>
    <property type="match status" value="1"/>
</dbReference>
<dbReference type="Gene3D" id="3.30.420.10">
    <property type="entry name" value="Ribonuclease H-like superfamily/Ribonuclease H"/>
    <property type="match status" value="1"/>
</dbReference>
<dbReference type="PANTHER" id="PTHR47649:SF1">
    <property type="entry name" value="RIBONUCLEASE D"/>
    <property type="match status" value="1"/>
</dbReference>
<dbReference type="Gene3D" id="1.10.150.80">
    <property type="entry name" value="HRDC domain"/>
    <property type="match status" value="1"/>
</dbReference>
<dbReference type="RefSeq" id="WP_243067601.1">
    <property type="nucleotide sequence ID" value="NZ_JAIVFK010000027.1"/>
</dbReference>
<reference evidence="8" key="1">
    <citation type="journal article" date="2022" name="ISME J.">
        <title>Identification of active gaseous-alkane degraders at natural gas seeps.</title>
        <authorList>
            <person name="Farhan Ul Haque M."/>
            <person name="Hernandez M."/>
            <person name="Crombie A.T."/>
            <person name="Murrell J.C."/>
        </authorList>
    </citation>
    <scope>NUCLEOTIDE SEQUENCE</scope>
    <source>
        <strain evidence="8">PC2</strain>
    </source>
</reference>
<dbReference type="InterPro" id="IPR012337">
    <property type="entry name" value="RNaseH-like_sf"/>
</dbReference>
<comment type="subcellular location">
    <subcellularLocation>
        <location evidence="6">Cytoplasm</location>
    </subcellularLocation>
</comment>
<keyword evidence="1 6" id="KW-0963">Cytoplasm</keyword>
<dbReference type="GO" id="GO:0033890">
    <property type="term" value="F:ribonuclease D activity"/>
    <property type="evidence" value="ECO:0007669"/>
    <property type="project" value="UniProtKB-EC"/>
</dbReference>
<keyword evidence="4 6" id="KW-0378">Hydrolase</keyword>
<dbReference type="InterPro" id="IPR002562">
    <property type="entry name" value="3'-5'_exonuclease_dom"/>
</dbReference>
<evidence type="ECO:0000256" key="2">
    <source>
        <dbReference type="ARBA" id="ARBA00022694"/>
    </source>
</evidence>
<sequence length="398" mass="44786">MSLVTDSGELAAYCQSFAKYPYVTVDTEFLRETTFWPKVCVIQLASEDQAIAVDALAEDMDLAPFFDLMANRDVVKVFHAARQDIEIVWNLAKMVPAPLFDTQVAAMVCGYGDQIAYGELAQSICKVTLDKSSRFTDWSRRPLSDAQIDYAIADVTHLRDIYKALRQKLERSGRLHWLTDEMAGLSNFETYEQRPDRAWERHAHRARKPRDLAVLMELTAWREHEAQTRDVPRSRVLKDDILFEVASAAPRSAEALGDLRAFPRGMERSRAGAEILAAIERGLARDLKSLPKLERERRSGGGATVELLKVLLRQVAEKQGVAAKMIATTDELELLAADDKADVPALKGWRRELFGAKALQLKHGRLALTVENNRVVTLEWHEAQDQGEEQPRDEAASA</sequence>
<keyword evidence="9" id="KW-1185">Reference proteome</keyword>
<dbReference type="PROSITE" id="PS50967">
    <property type="entry name" value="HRDC"/>
    <property type="match status" value="1"/>
</dbReference>
<dbReference type="InterPro" id="IPR002121">
    <property type="entry name" value="HRDC_dom"/>
</dbReference>
<dbReference type="SUPFAM" id="SSF47819">
    <property type="entry name" value="HRDC-like"/>
    <property type="match status" value="2"/>
</dbReference>
<keyword evidence="3 6" id="KW-0540">Nuclease</keyword>
<comment type="similarity">
    <text evidence="6">Belongs to the RNase D family.</text>
</comment>
<dbReference type="EMBL" id="JAIVFP010000001">
    <property type="protein sequence ID" value="MCI4683663.1"/>
    <property type="molecule type" value="Genomic_DNA"/>
</dbReference>
<dbReference type="InterPro" id="IPR006292">
    <property type="entry name" value="RNase_D"/>
</dbReference>
<evidence type="ECO:0000256" key="1">
    <source>
        <dbReference type="ARBA" id="ARBA00022490"/>
    </source>
</evidence>
<organism evidence="8 9">
    <name type="scientific">Candidatus Rhodoblastus alkanivorans</name>
    <dbReference type="NCBI Taxonomy" id="2954117"/>
    <lineage>
        <taxon>Bacteria</taxon>
        <taxon>Pseudomonadati</taxon>
        <taxon>Pseudomonadota</taxon>
        <taxon>Alphaproteobacteria</taxon>
        <taxon>Hyphomicrobiales</taxon>
        <taxon>Rhodoblastaceae</taxon>
        <taxon>Rhodoblastus</taxon>
    </lineage>
</organism>
<evidence type="ECO:0000313" key="8">
    <source>
        <dbReference type="EMBL" id="MCI4683663.1"/>
    </source>
</evidence>
<gene>
    <name evidence="6 8" type="primary">rnd</name>
    <name evidence="8" type="ORF">K2U94_12945</name>
</gene>
<dbReference type="InterPro" id="IPR036397">
    <property type="entry name" value="RNaseH_sf"/>
</dbReference>
<dbReference type="Pfam" id="PF01612">
    <property type="entry name" value="DNA_pol_A_exo1"/>
    <property type="match status" value="1"/>
</dbReference>
<keyword evidence="5 6" id="KW-0269">Exonuclease</keyword>
<evidence type="ECO:0000256" key="6">
    <source>
        <dbReference type="HAMAP-Rule" id="MF_01899"/>
    </source>
</evidence>
<dbReference type="InterPro" id="IPR051086">
    <property type="entry name" value="RNase_D-like"/>
</dbReference>
<dbReference type="EC" id="3.1.13.5" evidence="6"/>
<dbReference type="HAMAP" id="MF_01899">
    <property type="entry name" value="RNase_D"/>
    <property type="match status" value="1"/>
</dbReference>
<evidence type="ECO:0000256" key="3">
    <source>
        <dbReference type="ARBA" id="ARBA00022722"/>
    </source>
</evidence>
<dbReference type="SUPFAM" id="SSF53098">
    <property type="entry name" value="Ribonuclease H-like"/>
    <property type="match status" value="1"/>
</dbReference>
<protein>
    <recommendedName>
        <fullName evidence="6">Ribonuclease D</fullName>
        <shortName evidence="6">RNase D</shortName>
        <ecNumber evidence="6">3.1.13.5</ecNumber>
    </recommendedName>
</protein>
<name>A0ABS9Z7P2_9HYPH</name>
<dbReference type="SMART" id="SM00341">
    <property type="entry name" value="HRDC"/>
    <property type="match status" value="1"/>
</dbReference>
<keyword evidence="2 6" id="KW-0819">tRNA processing</keyword>
<comment type="catalytic activity">
    <reaction evidence="6">
        <text>Exonucleolytic cleavage that removes extra residues from the 3'-terminus of tRNA to produce 5'-mononucleotides.</text>
        <dbReference type="EC" id="3.1.13.5"/>
    </reaction>
</comment>
<dbReference type="SMART" id="SM00474">
    <property type="entry name" value="35EXOc"/>
    <property type="match status" value="1"/>
</dbReference>
<dbReference type="InterPro" id="IPR010997">
    <property type="entry name" value="HRDC-like_sf"/>
</dbReference>
<comment type="function">
    <text evidence="6">Exonuclease involved in the 3' processing of various precursor tRNAs. Initiates hydrolysis at the 3'-terminus of an RNA molecule and releases 5'-mononucleotides.</text>
</comment>